<dbReference type="OrthoDB" id="33636at2157"/>
<evidence type="ECO:0000256" key="2">
    <source>
        <dbReference type="PIRSR" id="PIRSR001365-1"/>
    </source>
</evidence>
<dbReference type="EC" id="4.2.1.41" evidence="4"/>
<dbReference type="GO" id="GO:0008675">
    <property type="term" value="F:2-dehydro-3-deoxy-phosphogluconate aldolase activity"/>
    <property type="evidence" value="ECO:0007669"/>
    <property type="project" value="UniProtKB-ARBA"/>
</dbReference>
<dbReference type="PANTHER" id="PTHR12128:SF66">
    <property type="entry name" value="4-HYDROXY-2-OXOGLUTARATE ALDOLASE, MITOCHONDRIAL"/>
    <property type="match status" value="1"/>
</dbReference>
<dbReference type="InterPro" id="IPR013785">
    <property type="entry name" value="Aldolase_TIM"/>
</dbReference>
<keyword evidence="4" id="KW-0614">Plasmid</keyword>
<geneLocation type="plasmid" evidence="4 5">
    <name>pHALXA01</name>
</geneLocation>
<protein>
    <submittedName>
        <fullName evidence="4">5-dehydro-4-deoxyglucarate dehydratase</fullName>
        <ecNumber evidence="4">4.2.1.41</ecNumber>
    </submittedName>
</protein>
<dbReference type="Gene3D" id="3.20.20.70">
    <property type="entry name" value="Aldolase class I"/>
    <property type="match status" value="1"/>
</dbReference>
<keyword evidence="5" id="KW-1185">Reference proteome</keyword>
<keyword evidence="1 4" id="KW-0456">Lyase</keyword>
<feature type="binding site" evidence="3">
    <location>
        <position position="54"/>
    </location>
    <ligand>
        <name>pyruvate</name>
        <dbReference type="ChEBI" id="CHEBI:15361"/>
    </ligand>
</feature>
<dbReference type="AlphaFoldDB" id="F8DDA1"/>
<dbReference type="PIRSF" id="PIRSF001365">
    <property type="entry name" value="DHDPS"/>
    <property type="match status" value="1"/>
</dbReference>
<dbReference type="RefSeq" id="WP_013875718.1">
    <property type="nucleotide sequence ID" value="NC_015658.1"/>
</dbReference>
<evidence type="ECO:0000313" key="4">
    <source>
        <dbReference type="EMBL" id="AEH38990.1"/>
    </source>
</evidence>
<name>F8DDA1_HALXS</name>
<gene>
    <name evidence="4" type="ordered locus">Halxa_0387</name>
</gene>
<dbReference type="Proteomes" id="UP000006794">
    <property type="component" value="Plasmid pHALXA01"/>
</dbReference>
<accession>F8DDA1</accession>
<sequence length="308" mass="33747">MPATSLHDQFRDVAFTTAVPFSRDRTDVRYDALADNVSQLYEAGARLFIPCGNTGEYYALTDDERIDVVESHVEATGDEATIVGGAAGNVPEVTALAEAYEAVGADAVMVMHPDHTYAHESGLLEYYDRICDATDLGVVVYKRGPELTRDVLAELSEREAVVAIKFADDDVKEFSQTVDDADGDVTWLNGIAERYALSFAIEGAEGYTTGVGNFVPEVTLELYDAIRAEEWDRARDLQQLLRPLEDIREESGTENDLAAANNVPVVKHGMDLAGYEGGPVRRPLVELPDDDKARVEDQYATIDAADPY</sequence>
<feature type="active site" description="Proton donor/acceptor" evidence="2">
    <location>
        <position position="141"/>
    </location>
</feature>
<dbReference type="GO" id="GO:0008840">
    <property type="term" value="F:4-hydroxy-tetrahydrodipicolinate synthase activity"/>
    <property type="evidence" value="ECO:0007669"/>
    <property type="project" value="TreeGrafter"/>
</dbReference>
<dbReference type="GeneID" id="10795258"/>
<organism evidence="4 5">
    <name type="scientific">Halopiger xanaduensis (strain DSM 18323 / JCM 14033 / SH-6)</name>
    <dbReference type="NCBI Taxonomy" id="797210"/>
    <lineage>
        <taxon>Archaea</taxon>
        <taxon>Methanobacteriati</taxon>
        <taxon>Methanobacteriota</taxon>
        <taxon>Stenosarchaea group</taxon>
        <taxon>Halobacteria</taxon>
        <taxon>Halobacteriales</taxon>
        <taxon>Natrialbaceae</taxon>
        <taxon>Halopiger</taxon>
    </lineage>
</organism>
<reference evidence="5" key="1">
    <citation type="journal article" date="2012" name="Stand. Genomic Sci.">
        <title>Complete genome sequence of Halopiger xanaduensis type strain (SH-6(T)).</title>
        <authorList>
            <person name="Anderson I."/>
            <person name="Tindall B.J."/>
            <person name="Rohde M."/>
            <person name="Lucas S."/>
            <person name="Han J."/>
            <person name="Lapidus A."/>
            <person name="Cheng J.F."/>
            <person name="Goodwin L."/>
            <person name="Pitluck S."/>
            <person name="Peters L."/>
            <person name="Pati A."/>
            <person name="Mikhailova N."/>
            <person name="Pagani I."/>
            <person name="Teshima H."/>
            <person name="Han C."/>
            <person name="Tapia R."/>
            <person name="Land M."/>
            <person name="Woyke T."/>
            <person name="Klenk H.P."/>
            <person name="Kyrpides N."/>
            <person name="Ivanova N."/>
        </authorList>
    </citation>
    <scope>NUCLEOTIDE SEQUENCE [LARGE SCALE GENOMIC DNA]</scope>
    <source>
        <strain evidence="5">DSM 18323 / JCM 14033 / SH-6</strain>
        <plasmid evidence="5">Plasmid pHALXA01</plasmid>
    </source>
</reference>
<feature type="active site" description="Schiff-base intermediate with substrate" evidence="2">
    <location>
        <position position="165"/>
    </location>
</feature>
<evidence type="ECO:0000256" key="3">
    <source>
        <dbReference type="PIRSR" id="PIRSR001365-2"/>
    </source>
</evidence>
<dbReference type="KEGG" id="hxa:Halxa_0387"/>
<dbReference type="SMART" id="SM01130">
    <property type="entry name" value="DHDPS"/>
    <property type="match status" value="1"/>
</dbReference>
<dbReference type="InterPro" id="IPR002220">
    <property type="entry name" value="DapA-like"/>
</dbReference>
<dbReference type="GO" id="GO:0047448">
    <property type="term" value="F:5-dehydro-4-deoxyglucarate dehydratase activity"/>
    <property type="evidence" value="ECO:0007669"/>
    <property type="project" value="UniProtKB-EC"/>
</dbReference>
<dbReference type="PANTHER" id="PTHR12128">
    <property type="entry name" value="DIHYDRODIPICOLINATE SYNTHASE"/>
    <property type="match status" value="1"/>
</dbReference>
<dbReference type="Pfam" id="PF00701">
    <property type="entry name" value="DHDPS"/>
    <property type="match status" value="1"/>
</dbReference>
<dbReference type="HOGENOM" id="CLU_049343_5_2_2"/>
<evidence type="ECO:0000256" key="1">
    <source>
        <dbReference type="ARBA" id="ARBA00023239"/>
    </source>
</evidence>
<evidence type="ECO:0000313" key="5">
    <source>
        <dbReference type="Proteomes" id="UP000006794"/>
    </source>
</evidence>
<dbReference type="EMBL" id="CP002840">
    <property type="protein sequence ID" value="AEH38990.1"/>
    <property type="molecule type" value="Genomic_DNA"/>
</dbReference>
<dbReference type="SUPFAM" id="SSF51569">
    <property type="entry name" value="Aldolase"/>
    <property type="match status" value="1"/>
</dbReference>
<proteinExistence type="predicted"/>
<dbReference type="CDD" id="cd00408">
    <property type="entry name" value="DHDPS-like"/>
    <property type="match status" value="1"/>
</dbReference>